<proteinExistence type="predicted"/>
<feature type="region of interest" description="Disordered" evidence="1">
    <location>
        <begin position="203"/>
        <end position="233"/>
    </location>
</feature>
<keyword evidence="3" id="KW-1185">Reference proteome</keyword>
<protein>
    <submittedName>
        <fullName evidence="2">Uncharacterized protein</fullName>
    </submittedName>
</protein>
<feature type="compositionally biased region" description="Basic residues" evidence="1">
    <location>
        <begin position="140"/>
        <end position="151"/>
    </location>
</feature>
<dbReference type="STRING" id="4537.A0A0E0LC26"/>
<reference evidence="2" key="1">
    <citation type="submission" date="2015-04" db="UniProtKB">
        <authorList>
            <consortium name="EnsemblPlants"/>
        </authorList>
    </citation>
    <scope>IDENTIFICATION</scope>
</reference>
<feature type="region of interest" description="Disordered" evidence="1">
    <location>
        <begin position="128"/>
        <end position="151"/>
    </location>
</feature>
<evidence type="ECO:0000313" key="2">
    <source>
        <dbReference type="EnsemblPlants" id="OPUNC06G14950.1"/>
    </source>
</evidence>
<sequence length="328" mass="37034">MPRYSQQWSAISPTICANIVGATFTWYSVQPVTFEEFASKATDIENYTQFMAPRSKPYSRPVEKSNPRDKLIDDGVIDADLLKSLKKGKKIAANVTIVQEDLDKHHSTVNNKNVDISLKEKLMIDRYTPPDPPAISTKIPRARTTAKKKKRTPVIDGQWRALLFTPAIYQRSARREGGVYEDDGSLYFPDDEPLEVDQIQLRSGRQTADARPPPNPKNPRRKDVASDEMTNPSPNVSVKYDVISHLKKIPAMLSVYDTLCMSSNLCKAFTTALSFPEGYRVEVSQTEAELTEVLSMTFAEEDILLGNKKHNQPLLMYGEIDDYLQIES</sequence>
<reference evidence="2" key="2">
    <citation type="submission" date="2018-05" db="EMBL/GenBank/DDBJ databases">
        <title>OpunRS2 (Oryza punctata Reference Sequence Version 2).</title>
        <authorList>
            <person name="Zhang J."/>
            <person name="Kudrna D."/>
            <person name="Lee S."/>
            <person name="Talag J."/>
            <person name="Welchert J."/>
            <person name="Wing R.A."/>
        </authorList>
    </citation>
    <scope>NUCLEOTIDE SEQUENCE [LARGE SCALE GENOMIC DNA]</scope>
</reference>
<evidence type="ECO:0000256" key="1">
    <source>
        <dbReference type="SAM" id="MobiDB-lite"/>
    </source>
</evidence>
<dbReference type="AlphaFoldDB" id="A0A0E0LC26"/>
<dbReference type="Gramene" id="OPUNC06G14950.1">
    <property type="protein sequence ID" value="OPUNC06G14950.1"/>
    <property type="gene ID" value="OPUNC06G14950"/>
</dbReference>
<organism evidence="2">
    <name type="scientific">Oryza punctata</name>
    <name type="common">Red rice</name>
    <dbReference type="NCBI Taxonomy" id="4537"/>
    <lineage>
        <taxon>Eukaryota</taxon>
        <taxon>Viridiplantae</taxon>
        <taxon>Streptophyta</taxon>
        <taxon>Embryophyta</taxon>
        <taxon>Tracheophyta</taxon>
        <taxon>Spermatophyta</taxon>
        <taxon>Magnoliopsida</taxon>
        <taxon>Liliopsida</taxon>
        <taxon>Poales</taxon>
        <taxon>Poaceae</taxon>
        <taxon>BOP clade</taxon>
        <taxon>Oryzoideae</taxon>
        <taxon>Oryzeae</taxon>
        <taxon>Oryzinae</taxon>
        <taxon>Oryza</taxon>
    </lineage>
</organism>
<name>A0A0E0LC26_ORYPU</name>
<dbReference type="HOGENOM" id="CLU_848318_0_0_1"/>
<dbReference type="Proteomes" id="UP000026962">
    <property type="component" value="Chromosome 6"/>
</dbReference>
<dbReference type="EnsemblPlants" id="OPUNC06G14950.1">
    <property type="protein sequence ID" value="OPUNC06G14950.1"/>
    <property type="gene ID" value="OPUNC06G14950"/>
</dbReference>
<accession>A0A0E0LC26</accession>
<evidence type="ECO:0000313" key="3">
    <source>
        <dbReference type="Proteomes" id="UP000026962"/>
    </source>
</evidence>